<keyword evidence="4 7" id="KW-0574">Periplasm</keyword>
<organism evidence="11 12">
    <name type="scientific">Rubrivivax rivuli</name>
    <dbReference type="NCBI Taxonomy" id="1862385"/>
    <lineage>
        <taxon>Bacteria</taxon>
        <taxon>Pseudomonadati</taxon>
        <taxon>Pseudomonadota</taxon>
        <taxon>Betaproteobacteria</taxon>
        <taxon>Burkholderiales</taxon>
        <taxon>Sphaerotilaceae</taxon>
        <taxon>Rubrivivax</taxon>
    </lineage>
</organism>
<dbReference type="PROSITE" id="PS00194">
    <property type="entry name" value="THIOREDOXIN_1"/>
    <property type="match status" value="1"/>
</dbReference>
<dbReference type="InterPro" id="IPR036249">
    <property type="entry name" value="Thioredoxin-like_sf"/>
</dbReference>
<keyword evidence="12" id="KW-1185">Reference proteome</keyword>
<feature type="disulfide bond" description="Redox-active" evidence="8">
    <location>
        <begin position="66"/>
        <end position="69"/>
    </location>
</feature>
<evidence type="ECO:0000256" key="6">
    <source>
        <dbReference type="ARBA" id="ARBA00023284"/>
    </source>
</evidence>
<dbReference type="CDD" id="cd03019">
    <property type="entry name" value="DsbA_DsbA"/>
    <property type="match status" value="1"/>
</dbReference>
<comment type="subcellular location">
    <subcellularLocation>
        <location evidence="1 7">Periplasm</location>
    </subcellularLocation>
</comment>
<evidence type="ECO:0000256" key="3">
    <source>
        <dbReference type="ARBA" id="ARBA00022729"/>
    </source>
</evidence>
<keyword evidence="6" id="KW-0676">Redox-active center</keyword>
<dbReference type="InterPro" id="IPR013766">
    <property type="entry name" value="Thioredoxin_domain"/>
</dbReference>
<comment type="similarity">
    <text evidence="2">Belongs to the thioredoxin family. DsbA subfamily.</text>
</comment>
<feature type="chain" id="PRO_5019344323" description="Thiol:disulfide interchange protein" evidence="9">
    <location>
        <begin position="29"/>
        <end position="218"/>
    </location>
</feature>
<dbReference type="Proteomes" id="UP000285575">
    <property type="component" value="Unassembled WGS sequence"/>
</dbReference>
<dbReference type="PROSITE" id="PS51352">
    <property type="entry name" value="THIOREDOXIN_2"/>
    <property type="match status" value="1"/>
</dbReference>
<keyword evidence="3 9" id="KW-0732">Signal</keyword>
<dbReference type="Gene3D" id="3.40.30.10">
    <property type="entry name" value="Glutaredoxin"/>
    <property type="match status" value="2"/>
</dbReference>
<evidence type="ECO:0000256" key="2">
    <source>
        <dbReference type="ARBA" id="ARBA00005791"/>
    </source>
</evidence>
<comment type="caution">
    <text evidence="11">The sequence shown here is derived from an EMBL/GenBank/DDBJ whole genome shotgun (WGS) entry which is preliminary data.</text>
</comment>
<feature type="signal peptide" evidence="9">
    <location>
        <begin position="1"/>
        <end position="28"/>
    </location>
</feature>
<evidence type="ECO:0000256" key="7">
    <source>
        <dbReference type="PIRNR" id="PIRNR001488"/>
    </source>
</evidence>
<evidence type="ECO:0000313" key="12">
    <source>
        <dbReference type="Proteomes" id="UP000285575"/>
    </source>
</evidence>
<dbReference type="InterPro" id="IPR023205">
    <property type="entry name" value="DsbA/DsbL"/>
</dbReference>
<feature type="domain" description="Thioredoxin" evidence="10">
    <location>
        <begin position="18"/>
        <end position="212"/>
    </location>
</feature>
<reference evidence="11 12" key="1">
    <citation type="submission" date="2019-01" db="EMBL/GenBank/DDBJ databases">
        <authorList>
            <person name="Chen W.-M."/>
        </authorList>
    </citation>
    <scope>NUCLEOTIDE SEQUENCE [LARGE SCALE GENOMIC DNA]</scope>
    <source>
        <strain evidence="11 12">KYPY4</strain>
    </source>
</reference>
<evidence type="ECO:0000256" key="9">
    <source>
        <dbReference type="SAM" id="SignalP"/>
    </source>
</evidence>
<dbReference type="InterPro" id="IPR017937">
    <property type="entry name" value="Thioredoxin_CS"/>
</dbReference>
<protein>
    <recommendedName>
        <fullName evidence="7">Thiol:disulfide interchange protein</fullName>
    </recommendedName>
</protein>
<accession>A0A437RQQ2</accession>
<dbReference type="PANTHER" id="PTHR35891">
    <property type="entry name" value="THIOL:DISULFIDE INTERCHANGE PROTEIN DSBA"/>
    <property type="match status" value="1"/>
</dbReference>
<evidence type="ECO:0000259" key="10">
    <source>
        <dbReference type="PROSITE" id="PS51352"/>
    </source>
</evidence>
<dbReference type="PIRSF" id="PIRSF001488">
    <property type="entry name" value="Tdi_protein"/>
    <property type="match status" value="1"/>
</dbReference>
<evidence type="ECO:0000256" key="1">
    <source>
        <dbReference type="ARBA" id="ARBA00004418"/>
    </source>
</evidence>
<dbReference type="SUPFAM" id="SSF52833">
    <property type="entry name" value="Thioredoxin-like"/>
    <property type="match status" value="1"/>
</dbReference>
<evidence type="ECO:0000256" key="5">
    <source>
        <dbReference type="ARBA" id="ARBA00023157"/>
    </source>
</evidence>
<keyword evidence="5 7" id="KW-1015">Disulfide bond</keyword>
<dbReference type="PANTHER" id="PTHR35891:SF3">
    <property type="entry name" value="THIOL:DISULFIDE INTERCHANGE PROTEIN DSBL"/>
    <property type="match status" value="1"/>
</dbReference>
<proteinExistence type="inferred from homology"/>
<dbReference type="EMBL" id="SACR01000001">
    <property type="protein sequence ID" value="RVU49098.1"/>
    <property type="molecule type" value="Genomic_DNA"/>
</dbReference>
<dbReference type="Pfam" id="PF01323">
    <property type="entry name" value="DSBA"/>
    <property type="match status" value="1"/>
</dbReference>
<evidence type="ECO:0000256" key="8">
    <source>
        <dbReference type="PIRSR" id="PIRSR001488-1"/>
    </source>
</evidence>
<evidence type="ECO:0000256" key="4">
    <source>
        <dbReference type="ARBA" id="ARBA00022764"/>
    </source>
</evidence>
<dbReference type="GO" id="GO:0015036">
    <property type="term" value="F:disulfide oxidoreductase activity"/>
    <property type="evidence" value="ECO:0007669"/>
    <property type="project" value="UniProtKB-ARBA"/>
</dbReference>
<dbReference type="OrthoDB" id="9784896at2"/>
<name>A0A437RQQ2_9BURK</name>
<gene>
    <name evidence="11" type="ORF">EOE66_00475</name>
</gene>
<dbReference type="AlphaFoldDB" id="A0A437RQQ2"/>
<dbReference type="InterPro" id="IPR050824">
    <property type="entry name" value="Thiol_disulfide_DsbA"/>
</dbReference>
<sequence length="218" mass="23918">MNRRDFSTLLASAAGTGLALTGAGSAFAQGAPVEGKDYVRLQTPSAVTGLAAGKKVEVIEFFWYGCPHCFSFEPTIEAWSKRLAPDIQFRQMPFAFIGPVEHQKLFYALEEIGQREALQKRIFNAIHLENRRINTEADILNFVAANGVDRAKFTEAWKSFGVNTKINRGKQLSNAYKIDGVPAIGVQGRFYTAPSLAGSSERAVAVADFLIQRARQGT</sequence>
<evidence type="ECO:0000313" key="11">
    <source>
        <dbReference type="EMBL" id="RVU49098.1"/>
    </source>
</evidence>
<dbReference type="GO" id="GO:0042597">
    <property type="term" value="C:periplasmic space"/>
    <property type="evidence" value="ECO:0007669"/>
    <property type="project" value="UniProtKB-SubCell"/>
</dbReference>
<dbReference type="InterPro" id="IPR001853">
    <property type="entry name" value="DSBA-like_thioredoxin_dom"/>
</dbReference>
<dbReference type="RefSeq" id="WP_128226739.1">
    <property type="nucleotide sequence ID" value="NZ_SACR01000001.1"/>
</dbReference>